<dbReference type="InterPro" id="IPR052345">
    <property type="entry name" value="Rad_response_metalloprotease"/>
</dbReference>
<dbReference type="PANTHER" id="PTHR43236:SF2">
    <property type="entry name" value="BLL0069 PROTEIN"/>
    <property type="match status" value="1"/>
</dbReference>
<dbReference type="EMBL" id="MCIF01000002">
    <property type="protein sequence ID" value="RAQ93965.1"/>
    <property type="molecule type" value="Genomic_DNA"/>
</dbReference>
<sequence>MQDFCTERVMQLIDELYASSQVEPPTLRYPIAPLGEIIDASNLLCIELADLTRTTALRYLFTQGGLLEVPVDEDQEPLAGFIHAGSRYGCIFVERRDLLVRRRFSAAHELGHYLLHFRPALQEAERRHHHVEISERLPLAGSETSATISVLAGDINDLAPLPPRWQMEREANIFATLLLMPEEIVRGLAARLPLWSSEADFVSALATCLLVSDQAMQLRLKELQLLPLPRRVAKGFTTTS</sequence>
<organism evidence="2 3">
    <name type="scientific">Thermogemmatispora tikiterensis</name>
    <dbReference type="NCBI Taxonomy" id="1825093"/>
    <lineage>
        <taxon>Bacteria</taxon>
        <taxon>Bacillati</taxon>
        <taxon>Chloroflexota</taxon>
        <taxon>Ktedonobacteria</taxon>
        <taxon>Thermogemmatisporales</taxon>
        <taxon>Thermogemmatisporaceae</taxon>
        <taxon>Thermogemmatispora</taxon>
    </lineage>
</organism>
<feature type="domain" description="IrrE N-terminal-like" evidence="1">
    <location>
        <begin position="88"/>
        <end position="134"/>
    </location>
</feature>
<evidence type="ECO:0000313" key="3">
    <source>
        <dbReference type="Proteomes" id="UP000248706"/>
    </source>
</evidence>
<evidence type="ECO:0000313" key="2">
    <source>
        <dbReference type="EMBL" id="RAQ93965.1"/>
    </source>
</evidence>
<reference evidence="2 3" key="1">
    <citation type="submission" date="2016-08" db="EMBL/GenBank/DDBJ databases">
        <title>Analysis of Carbohydrate Active Enzymes in Thermogemmatispora T81 Reveals Carbohydrate Degradation Ability.</title>
        <authorList>
            <person name="Tomazini A."/>
            <person name="Lal S."/>
            <person name="Stott M."/>
            <person name="Henrissat B."/>
            <person name="Polikarpov I."/>
            <person name="Sparling R."/>
            <person name="Levin D.B."/>
        </authorList>
    </citation>
    <scope>NUCLEOTIDE SEQUENCE [LARGE SCALE GENOMIC DNA]</scope>
    <source>
        <strain evidence="2 3">T81</strain>
    </source>
</reference>
<keyword evidence="3" id="KW-1185">Reference proteome</keyword>
<dbReference type="OrthoDB" id="160541at2"/>
<dbReference type="AlphaFoldDB" id="A0A328VI51"/>
<gene>
    <name evidence="2" type="ORF">A4R35_00375</name>
</gene>
<evidence type="ECO:0000259" key="1">
    <source>
        <dbReference type="Pfam" id="PF06114"/>
    </source>
</evidence>
<dbReference type="Pfam" id="PF06114">
    <property type="entry name" value="Peptidase_M78"/>
    <property type="match status" value="1"/>
</dbReference>
<name>A0A328VI51_9CHLR</name>
<dbReference type="Proteomes" id="UP000248706">
    <property type="component" value="Unassembled WGS sequence"/>
</dbReference>
<dbReference type="RefSeq" id="WP_112425468.1">
    <property type="nucleotide sequence ID" value="NZ_MCIF01000002.1"/>
</dbReference>
<dbReference type="PANTHER" id="PTHR43236">
    <property type="entry name" value="ANTITOXIN HIGA1"/>
    <property type="match status" value="1"/>
</dbReference>
<accession>A0A328VI51</accession>
<comment type="caution">
    <text evidence="2">The sequence shown here is derived from an EMBL/GenBank/DDBJ whole genome shotgun (WGS) entry which is preliminary data.</text>
</comment>
<proteinExistence type="predicted"/>
<dbReference type="InterPro" id="IPR010359">
    <property type="entry name" value="IrrE_HExxH"/>
</dbReference>
<dbReference type="Gene3D" id="1.10.10.2910">
    <property type="match status" value="1"/>
</dbReference>
<protein>
    <recommendedName>
        <fullName evidence="1">IrrE N-terminal-like domain-containing protein</fullName>
    </recommendedName>
</protein>